<organism evidence="2 3">
    <name type="scientific">Prorocentrum cordatum</name>
    <dbReference type="NCBI Taxonomy" id="2364126"/>
    <lineage>
        <taxon>Eukaryota</taxon>
        <taxon>Sar</taxon>
        <taxon>Alveolata</taxon>
        <taxon>Dinophyceae</taxon>
        <taxon>Prorocentrales</taxon>
        <taxon>Prorocentraceae</taxon>
        <taxon>Prorocentrum</taxon>
    </lineage>
</organism>
<feature type="non-terminal residue" evidence="2">
    <location>
        <position position="290"/>
    </location>
</feature>
<evidence type="ECO:0000313" key="3">
    <source>
        <dbReference type="Proteomes" id="UP001189429"/>
    </source>
</evidence>
<feature type="region of interest" description="Disordered" evidence="1">
    <location>
        <begin position="1"/>
        <end position="33"/>
    </location>
</feature>
<accession>A0ABN9RXY5</accession>
<evidence type="ECO:0000313" key="2">
    <source>
        <dbReference type="EMBL" id="CAK0824029.1"/>
    </source>
</evidence>
<proteinExistence type="predicted"/>
<feature type="compositionally biased region" description="Basic and acidic residues" evidence="1">
    <location>
        <begin position="1"/>
        <end position="15"/>
    </location>
</feature>
<comment type="caution">
    <text evidence="2">The sequence shown here is derived from an EMBL/GenBank/DDBJ whole genome shotgun (WGS) entry which is preliminary data.</text>
</comment>
<keyword evidence="3" id="KW-1185">Reference proteome</keyword>
<feature type="compositionally biased region" description="Low complexity" evidence="1">
    <location>
        <begin position="237"/>
        <end position="261"/>
    </location>
</feature>
<feature type="compositionally biased region" description="Basic and acidic residues" evidence="1">
    <location>
        <begin position="218"/>
        <end position="236"/>
    </location>
</feature>
<dbReference type="Proteomes" id="UP001189429">
    <property type="component" value="Unassembled WGS sequence"/>
</dbReference>
<dbReference type="EMBL" id="CAUYUJ010008459">
    <property type="protein sequence ID" value="CAK0824029.1"/>
    <property type="molecule type" value="Genomic_DNA"/>
</dbReference>
<feature type="compositionally biased region" description="Basic residues" evidence="1">
    <location>
        <begin position="277"/>
        <end position="290"/>
    </location>
</feature>
<protein>
    <submittedName>
        <fullName evidence="2">Uncharacterized protein</fullName>
    </submittedName>
</protein>
<reference evidence="2" key="1">
    <citation type="submission" date="2023-10" db="EMBL/GenBank/DDBJ databases">
        <authorList>
            <person name="Chen Y."/>
            <person name="Shah S."/>
            <person name="Dougan E. K."/>
            <person name="Thang M."/>
            <person name="Chan C."/>
        </authorList>
    </citation>
    <scope>NUCLEOTIDE SEQUENCE [LARGE SCALE GENOMIC DNA]</scope>
</reference>
<feature type="compositionally biased region" description="Gly residues" evidence="1">
    <location>
        <begin position="20"/>
        <end position="29"/>
    </location>
</feature>
<name>A0ABN9RXY5_9DINO</name>
<gene>
    <name evidence="2" type="ORF">PCOR1329_LOCUS24552</name>
</gene>
<evidence type="ECO:0000256" key="1">
    <source>
        <dbReference type="SAM" id="MobiDB-lite"/>
    </source>
</evidence>
<sequence>MLKDRAARLRGRQDDAAGVLGHGQPGAPGGLPDVVLLAVPEGARRVHARGLLLAAGGGPGHPHGEPRGGVRRHLRPQRDGYEGDSPAGGAPGPSAGPPRLRAARAGLPAAGPAAGGAGRLAARRRLGAAPDGVELSAEHGPASQHAVARHGAQPGLQPLPDRALQREPWQVLLGAAERRRADAADGQDDRRQRLAHRDRVFRVRPGARGQPPLRWHRPRPDHPHSGGGEQHGDARDAPPAGAPADRPLVPRLPRVCPGRLRSAQRARGCLAASVPRGVRRRQRRSAARGG</sequence>
<feature type="compositionally biased region" description="Basic and acidic residues" evidence="1">
    <location>
        <begin position="178"/>
        <end position="201"/>
    </location>
</feature>
<feature type="compositionally biased region" description="Low complexity" evidence="1">
    <location>
        <begin position="97"/>
        <end position="112"/>
    </location>
</feature>
<feature type="region of interest" description="Disordered" evidence="1">
    <location>
        <begin position="53"/>
        <end position="163"/>
    </location>
</feature>
<feature type="region of interest" description="Disordered" evidence="1">
    <location>
        <begin position="178"/>
        <end position="290"/>
    </location>
</feature>